<dbReference type="RefSeq" id="NP_818500.1">
    <property type="nucleotide sequence ID" value="NC_004688.1"/>
</dbReference>
<keyword evidence="2" id="KW-1185">Reference proteome</keyword>
<dbReference type="KEGG" id="vg:1260013"/>
<evidence type="ECO:0000313" key="1">
    <source>
        <dbReference type="EMBL" id="AAN12842.1"/>
    </source>
</evidence>
<evidence type="ECO:0000313" key="2">
    <source>
        <dbReference type="Proteomes" id="UP000000963"/>
    </source>
</evidence>
<proteinExistence type="predicted"/>
<organismHost>
    <name type="scientific">Mycolicibacterium smegmatis</name>
    <name type="common">Mycobacterium smegmatis</name>
    <dbReference type="NCBI Taxonomy" id="1772"/>
</organismHost>
<name>Q853W6_BPMOM</name>
<organism evidence="1 2">
    <name type="scientific">Mycobacterium phage Omega</name>
    <name type="common">Mycobacteriophage Omega</name>
    <dbReference type="NCBI Taxonomy" id="2907835"/>
    <lineage>
        <taxon>Viruses</taxon>
        <taxon>Duplodnaviria</taxon>
        <taxon>Heunggongvirae</taxon>
        <taxon>Uroviricota</taxon>
        <taxon>Caudoviricetes</taxon>
        <taxon>Omegavirus</taxon>
        <taxon>Omegavirus omega</taxon>
    </lineage>
</organism>
<dbReference type="EMBL" id="AY129338">
    <property type="protein sequence ID" value="AAN12842.1"/>
    <property type="molecule type" value="Genomic_DNA"/>
</dbReference>
<gene>
    <name evidence="1" type="primary">200</name>
    <name evidence="1" type="ORF">PBI_OMEGA_200</name>
</gene>
<sequence length="72" mass="8042">MTKRCPSCGEPYWRCLNRRAACPPLHAASVEAGKPRCSECNRVIYVGAATDNKWLCEYCQIIADFKNGDVGF</sequence>
<dbReference type="Proteomes" id="UP000000963">
    <property type="component" value="Segment"/>
</dbReference>
<accession>Q853W6</accession>
<reference evidence="1 2" key="1">
    <citation type="journal article" date="2003" name="Cell">
        <title>Origins of highly mosaic mycobacteriophage genomes.</title>
        <authorList>
            <person name="Pedulla M.L."/>
            <person name="Ford M.E."/>
            <person name="Houtz J.M."/>
            <person name="Karthikeyan T."/>
            <person name="Wadsworth C."/>
            <person name="Lewis J.A."/>
            <person name="Jacobs-Sera D."/>
            <person name="Falbo J."/>
            <person name="Gross J."/>
            <person name="Pannunzio N.R."/>
            <person name="Brucker W."/>
            <person name="Kumar V."/>
            <person name="Kandasamy J."/>
            <person name="Keenan L."/>
            <person name="Bardarov S."/>
            <person name="Kriakov J."/>
            <person name="Lawrence J.G."/>
            <person name="Jacobs W.R. Jr."/>
            <person name="Hendrix R.W."/>
            <person name="Hatfull G.F."/>
        </authorList>
    </citation>
    <scope>NUCLEOTIDE SEQUENCE</scope>
</reference>
<protein>
    <submittedName>
        <fullName evidence="1">Uncharacterized protein</fullName>
    </submittedName>
</protein>